<evidence type="ECO:0000313" key="2">
    <source>
        <dbReference type="EMBL" id="GFG88861.1"/>
    </source>
</evidence>
<keyword evidence="3" id="KW-1185">Reference proteome</keyword>
<name>A0A7I9YJK6_MYCBU</name>
<proteinExistence type="predicted"/>
<evidence type="ECO:0000313" key="3">
    <source>
        <dbReference type="Proteomes" id="UP000465360"/>
    </source>
</evidence>
<dbReference type="SUPFAM" id="SSF140459">
    <property type="entry name" value="PE/PPE dimer-like"/>
    <property type="match status" value="1"/>
</dbReference>
<dbReference type="Proteomes" id="UP000465360">
    <property type="component" value="Unassembled WGS sequence"/>
</dbReference>
<dbReference type="InterPro" id="IPR000084">
    <property type="entry name" value="PE-PGRS_N"/>
</dbReference>
<accession>A0A7I9YJK6</accession>
<sequence>MSHVMAAPRLLEVAAAELAAIGSSLEAVHLKAGLPLELAPPAADEVSASIARLFSRQAEDYQKQAGEAAAFHENFVHRLTASAEAYASRGC</sequence>
<dbReference type="InterPro" id="IPR038332">
    <property type="entry name" value="PPE_sf"/>
</dbReference>
<dbReference type="EMBL" id="BLKZ01000001">
    <property type="protein sequence ID" value="GFG88861.1"/>
    <property type="molecule type" value="Genomic_DNA"/>
</dbReference>
<organism evidence="2 3">
    <name type="scientific">Mycobacterium bourgelatii</name>
    <dbReference type="NCBI Taxonomy" id="1273442"/>
    <lineage>
        <taxon>Bacteria</taxon>
        <taxon>Bacillati</taxon>
        <taxon>Actinomycetota</taxon>
        <taxon>Actinomycetes</taxon>
        <taxon>Mycobacteriales</taxon>
        <taxon>Mycobacteriaceae</taxon>
        <taxon>Mycobacterium</taxon>
    </lineage>
</organism>
<dbReference type="Pfam" id="PF00934">
    <property type="entry name" value="PE"/>
    <property type="match status" value="1"/>
</dbReference>
<dbReference type="RefSeq" id="WP_163708360.1">
    <property type="nucleotide sequence ID" value="NZ_BLKZ01000001.1"/>
</dbReference>
<reference evidence="2 3" key="1">
    <citation type="journal article" date="2019" name="Emerg. Microbes Infect.">
        <title>Comprehensive subspecies identification of 175 nontuberculous mycobacteria species based on 7547 genomic profiles.</title>
        <authorList>
            <person name="Matsumoto Y."/>
            <person name="Kinjo T."/>
            <person name="Motooka D."/>
            <person name="Nabeya D."/>
            <person name="Jung N."/>
            <person name="Uechi K."/>
            <person name="Horii T."/>
            <person name="Iida T."/>
            <person name="Fujita J."/>
            <person name="Nakamura S."/>
        </authorList>
    </citation>
    <scope>NUCLEOTIDE SEQUENCE [LARGE SCALE GENOMIC DNA]</scope>
    <source>
        <strain evidence="2 3">JCM 30725</strain>
    </source>
</reference>
<dbReference type="Gene3D" id="1.10.287.850">
    <property type="entry name" value="HP0062-like domain"/>
    <property type="match status" value="1"/>
</dbReference>
<evidence type="ECO:0000259" key="1">
    <source>
        <dbReference type="Pfam" id="PF00934"/>
    </source>
</evidence>
<gene>
    <name evidence="2" type="ORF">MBOU_09030</name>
</gene>
<feature type="domain" description="PE" evidence="1">
    <location>
        <begin position="4"/>
        <end position="88"/>
    </location>
</feature>
<protein>
    <recommendedName>
        <fullName evidence="1">PE domain-containing protein</fullName>
    </recommendedName>
</protein>
<dbReference type="AlphaFoldDB" id="A0A7I9YJK6"/>
<comment type="caution">
    <text evidence="2">The sequence shown here is derived from an EMBL/GenBank/DDBJ whole genome shotgun (WGS) entry which is preliminary data.</text>
</comment>